<evidence type="ECO:0000313" key="3">
    <source>
        <dbReference type="Proteomes" id="UP000013986"/>
    </source>
</evidence>
<dbReference type="EMBL" id="APQO01000006">
    <property type="protein sequence ID" value="EOQ73499.1"/>
    <property type="molecule type" value="Genomic_DNA"/>
</dbReference>
<proteinExistence type="predicted"/>
<protein>
    <submittedName>
        <fullName evidence="2">Uncharacterized protein</fullName>
    </submittedName>
</protein>
<name>R8YW80_9GAMM</name>
<dbReference type="Proteomes" id="UP000013986">
    <property type="component" value="Unassembled WGS sequence"/>
</dbReference>
<dbReference type="HOGENOM" id="CLU_1922957_0_0_6"/>
<comment type="caution">
    <text evidence="2">The sequence shown here is derived from an EMBL/GenBank/DDBJ whole genome shotgun (WGS) entry which is preliminary data.</text>
</comment>
<evidence type="ECO:0000256" key="1">
    <source>
        <dbReference type="SAM" id="Coils"/>
    </source>
</evidence>
<sequence>MGRNQFEEWFKTTLSYAIFEDSNVWKVDLFAFNEPTNSYLHSGVQAAFESWQHQQAKVEELQKQVKDLDKRATQYALDEMATAKLNGELQKRVDALKALAISWVSEAESDECLSSEDWVSNVLNRCAEELEQALKGEV</sequence>
<dbReference type="RefSeq" id="WP_016145993.1">
    <property type="nucleotide sequence ID" value="NZ_KB976991.1"/>
</dbReference>
<organism evidence="2 3">
    <name type="scientific">Acinetobacter lactucae</name>
    <dbReference type="NCBI Taxonomy" id="1785128"/>
    <lineage>
        <taxon>Bacteria</taxon>
        <taxon>Pseudomonadati</taxon>
        <taxon>Pseudomonadota</taxon>
        <taxon>Gammaproteobacteria</taxon>
        <taxon>Moraxellales</taxon>
        <taxon>Moraxellaceae</taxon>
        <taxon>Acinetobacter</taxon>
        <taxon>Acinetobacter calcoaceticus/baumannii complex</taxon>
    </lineage>
</organism>
<reference evidence="2 3" key="1">
    <citation type="submission" date="2013-02" db="EMBL/GenBank/DDBJ databases">
        <title>The Genome Sequence of Acinetobacter pittii ANC 4052.</title>
        <authorList>
            <consortium name="The Broad Institute Genome Sequencing Platform"/>
            <consortium name="The Broad Institute Genome Sequencing Center for Infectious Disease"/>
            <person name="Cerqueira G."/>
            <person name="Feldgarden M."/>
            <person name="Courvalin P."/>
            <person name="Perichon B."/>
            <person name="Grillot-Courvalin C."/>
            <person name="Clermont D."/>
            <person name="Rocha E."/>
            <person name="Yoon E.-J."/>
            <person name="Nemec A."/>
            <person name="Walker B."/>
            <person name="Young S.K."/>
            <person name="Zeng Q."/>
            <person name="Gargeya S."/>
            <person name="Fitzgerald M."/>
            <person name="Haas B."/>
            <person name="Abouelleil A."/>
            <person name="Alvarado L."/>
            <person name="Arachchi H.M."/>
            <person name="Berlin A.M."/>
            <person name="Chapman S.B."/>
            <person name="Dewar J."/>
            <person name="Goldberg J."/>
            <person name="Griggs A."/>
            <person name="Gujja S."/>
            <person name="Hansen M."/>
            <person name="Howarth C."/>
            <person name="Imamovic A."/>
            <person name="Larimer J."/>
            <person name="McCowan C."/>
            <person name="Murphy C."/>
            <person name="Neiman D."/>
            <person name="Pearson M."/>
            <person name="Priest M."/>
            <person name="Roberts A."/>
            <person name="Saif S."/>
            <person name="Shea T."/>
            <person name="Sisk P."/>
            <person name="Sykes S."/>
            <person name="Wortman J."/>
            <person name="Nusbaum C."/>
            <person name="Birren B."/>
        </authorList>
    </citation>
    <scope>NUCLEOTIDE SEQUENCE [LARGE SCALE GENOMIC DNA]</scope>
    <source>
        <strain evidence="2 3">ANC 4052</strain>
    </source>
</reference>
<gene>
    <name evidence="2" type="ORF">F929_03442</name>
</gene>
<evidence type="ECO:0000313" key="2">
    <source>
        <dbReference type="EMBL" id="EOQ73499.1"/>
    </source>
</evidence>
<dbReference type="PATRIC" id="fig|1217689.3.peg.3382"/>
<dbReference type="AlphaFoldDB" id="R8YW80"/>
<keyword evidence="1" id="KW-0175">Coiled coil</keyword>
<dbReference type="OrthoDB" id="10008656at2"/>
<feature type="coiled-coil region" evidence="1">
    <location>
        <begin position="51"/>
        <end position="78"/>
    </location>
</feature>
<accession>R8YW80</accession>